<evidence type="ECO:0000313" key="2">
    <source>
        <dbReference type="Proteomes" id="UP000199517"/>
    </source>
</evidence>
<proteinExistence type="predicted"/>
<evidence type="ECO:0000313" key="1">
    <source>
        <dbReference type="EMBL" id="SFD48591.1"/>
    </source>
</evidence>
<name>A0A1I1SQF6_9BURK</name>
<keyword evidence="2" id="KW-1185">Reference proteome</keyword>
<dbReference type="Proteomes" id="UP000199517">
    <property type="component" value="Unassembled WGS sequence"/>
</dbReference>
<accession>A0A1I1SQF6</accession>
<reference evidence="2" key="1">
    <citation type="submission" date="2016-10" db="EMBL/GenBank/DDBJ databases">
        <authorList>
            <person name="Varghese N."/>
            <person name="Submissions S."/>
        </authorList>
    </citation>
    <scope>NUCLEOTIDE SEQUENCE [LARGE SCALE GENOMIC DNA]</scope>
    <source>
        <strain evidence="2">DSM 7481</strain>
    </source>
</reference>
<dbReference type="AlphaFoldDB" id="A0A1I1SQF6"/>
<organism evidence="1 2">
    <name type="scientific">Paracidovorax konjaci</name>
    <dbReference type="NCBI Taxonomy" id="32040"/>
    <lineage>
        <taxon>Bacteria</taxon>
        <taxon>Pseudomonadati</taxon>
        <taxon>Pseudomonadota</taxon>
        <taxon>Betaproteobacteria</taxon>
        <taxon>Burkholderiales</taxon>
        <taxon>Comamonadaceae</taxon>
        <taxon>Paracidovorax</taxon>
    </lineage>
</organism>
<gene>
    <name evidence="1" type="ORF">SAMN04489710_102380</name>
</gene>
<dbReference type="EMBL" id="FOMQ01000002">
    <property type="protein sequence ID" value="SFD48591.1"/>
    <property type="molecule type" value="Genomic_DNA"/>
</dbReference>
<protein>
    <submittedName>
        <fullName evidence="1">Uncharacterized protein</fullName>
    </submittedName>
</protein>
<sequence length="134" mass="14760">MGLDHAPVLPQRVLLPCPPSNWDIAFVMVLAAATEPAIPTIPFVQPNEWRNASVVLPDFDGVEGAKVRVAIDSQTWVASLSGAERAEAQMLVPEGAMRYMTVGWILAEMSSRLILRQPGFEARLASHSRRLSRR</sequence>